<sequence>MANRVYEKLTIKVDFVCVADAAESEDRYALKDKIEESIRAVVAGDADVAV</sequence>
<gene>
    <name evidence="1" type="ORF">NCTC11421_01884</name>
</gene>
<dbReference type="EMBL" id="UGRI01000001">
    <property type="protein sequence ID" value="SUA23894.1"/>
    <property type="molecule type" value="Genomic_DNA"/>
</dbReference>
<dbReference type="AlphaFoldDB" id="A0A378W074"/>
<dbReference type="GO" id="GO:0003841">
    <property type="term" value="F:1-acylglycerol-3-phosphate O-acyltransferase activity"/>
    <property type="evidence" value="ECO:0007669"/>
    <property type="project" value="UniProtKB-EC"/>
</dbReference>
<evidence type="ECO:0000313" key="1">
    <source>
        <dbReference type="EMBL" id="SUA23894.1"/>
    </source>
</evidence>
<keyword evidence="1" id="KW-0808">Transferase</keyword>
<keyword evidence="1" id="KW-0012">Acyltransferase</keyword>
<name>A0A378W074_NEIGO</name>
<accession>A0A378W074</accession>
<reference evidence="1" key="1">
    <citation type="submission" date="2018-06" db="EMBL/GenBank/DDBJ databases">
        <authorList>
            <consortium name="Pathogen Informatics"/>
            <person name="Doyle S."/>
        </authorList>
    </citation>
    <scope>NUCLEOTIDE SEQUENCE [LARGE SCALE GENOMIC DNA]</scope>
    <source>
        <strain evidence="1">NCTC11421</strain>
    </source>
</reference>
<dbReference type="EC" id="2.3.1.51" evidence="1"/>
<protein>
    <submittedName>
        <fullName evidence="1">1-acyl-SN-glycerol-3-phosphate acyltransferase</fullName>
        <ecNumber evidence="1">2.3.1.51</ecNumber>
    </submittedName>
</protein>
<proteinExistence type="predicted"/>
<organism evidence="1">
    <name type="scientific">Neisseria gonorrhoeae</name>
    <dbReference type="NCBI Taxonomy" id="485"/>
    <lineage>
        <taxon>Bacteria</taxon>
        <taxon>Pseudomonadati</taxon>
        <taxon>Pseudomonadota</taxon>
        <taxon>Betaproteobacteria</taxon>
        <taxon>Neisseriales</taxon>
        <taxon>Neisseriaceae</taxon>
        <taxon>Neisseria</taxon>
    </lineage>
</organism>